<evidence type="ECO:0000256" key="1">
    <source>
        <dbReference type="SAM" id="Coils"/>
    </source>
</evidence>
<feature type="region of interest" description="Disordered" evidence="2">
    <location>
        <begin position="1039"/>
        <end position="1080"/>
    </location>
</feature>
<accession>A0A151WZ47</accession>
<dbReference type="GO" id="GO:1902017">
    <property type="term" value="P:regulation of cilium assembly"/>
    <property type="evidence" value="ECO:0007669"/>
    <property type="project" value="InterPro"/>
</dbReference>
<gene>
    <name evidence="3" type="ORF">ALC60_07879</name>
</gene>
<dbReference type="PANTHER" id="PTHR34439">
    <property type="entry name" value="CENTROBIN"/>
    <property type="match status" value="1"/>
</dbReference>
<dbReference type="GO" id="GO:0051299">
    <property type="term" value="P:centrosome separation"/>
    <property type="evidence" value="ECO:0007669"/>
    <property type="project" value="TreeGrafter"/>
</dbReference>
<evidence type="ECO:0000313" key="4">
    <source>
        <dbReference type="Proteomes" id="UP000075809"/>
    </source>
</evidence>
<feature type="compositionally biased region" description="Basic and acidic residues" evidence="2">
    <location>
        <begin position="1069"/>
        <end position="1080"/>
    </location>
</feature>
<dbReference type="PANTHER" id="PTHR34439:SF1">
    <property type="entry name" value="CENTROBIN"/>
    <property type="match status" value="1"/>
</dbReference>
<evidence type="ECO:0000313" key="3">
    <source>
        <dbReference type="EMBL" id="KYQ53149.1"/>
    </source>
</evidence>
<dbReference type="Proteomes" id="UP000075809">
    <property type="component" value="Unassembled WGS sequence"/>
</dbReference>
<protein>
    <submittedName>
        <fullName evidence="3">Centrobin</fullName>
    </submittedName>
</protein>
<keyword evidence="1" id="KW-0175">Coiled coil</keyword>
<sequence>MSESDDTDVLLLIPPDIFHVPSSDSDTSSSNHVRTDCGRTGVISELVGHMQSLESRISAIESRDNSLDISAPNSLLNDSQPVHGSASYPYQRQTLPRIRFSVSQGSSLQNSPVKLRKSLSVPSTPNGYSSQSCTNFLKKDARSSGCHLSTTATSNSTNTNTLTRAKHDVVTSYSDSSVVPPASCGIGLSHATVMSATKDSYLSLRQNDCTSNLYCKPHNSLHSTVPVSNSSNASIGQLHTRSRIVQEMELSEVDELLQEMEATELALSKRINNPSGYQYRSELLPTLSTETVNNASSQEKEAHHKFDAHRKLDFQSWENKDTQLTDALSIFSQKKTNNTFPDISLPYNDSFHVNKTDKIISEFKTWERNVQQPVIKPNGYTLQNTKNIDHSFNVSATIDNAKPKELVPESNVQLMDETNASSIYTPSKSCVTNTISHTNDSVRFSDMPSKTVQYNTEPLDLCKISQGNENLHDKEKSNFNKNTVHVGTNTDLYLRKCQRLLSLSDFWDSNPTRSQEETLRIKIEEEKFRREHCEHLIQELQKRLLEQQEKVAVAVRVDNEKNVLISQFHTSWSKLKQQVEILKVEHKNSQTNLQNITEKHQSEMLELQTQVKRLEGELSKALDLAAGYKEKSDIMIKEKVDLLKIHADELESYKSLVQEAENRYEQMKIEFNKLLEKNQQNEEMLRTVQSELNKERLKGGEVRNEMGVIHKALDTCEAELTVLRQEKESLQLKLKEEINRNSILEQKNSLLLVSIDDAKKAEKLAKDETKSVAEQKEKIRAELQEVYQKQVDEVVKAKLQEFQMQLDNAESEFLEELKTRQQVIAECAARKIKDVIDKHRLEINLLEEKHKEEKRLCELQLAQALQKSSLLEKHLNSQRATKSQLAEQLHSVMQKQWQQALHIISGSNMDNISSIQKIHGDKCFDSKGPKKSESMPNCYTKLSQELMKHTAQSLEARNLISAQPVEDQNESVITMNSIENALLTSKNESKDDLRKYVKMIAEMQLAKEDKDPKLRSSISSPPLGCREVPRKHYLKKELSMSEDSVTWEQSPETVHDISEHIPLPQKMLTKIDQRNKPPWK</sequence>
<dbReference type="OrthoDB" id="8190486at2759"/>
<dbReference type="KEGG" id="mzt:108724769"/>
<reference evidence="3 4" key="1">
    <citation type="submission" date="2015-09" db="EMBL/GenBank/DDBJ databases">
        <title>Trachymyrmex zeteki WGS genome.</title>
        <authorList>
            <person name="Nygaard S."/>
            <person name="Hu H."/>
            <person name="Boomsma J."/>
            <person name="Zhang G."/>
        </authorList>
    </citation>
    <scope>NUCLEOTIDE SEQUENCE [LARGE SCALE GENOMIC DNA]</scope>
    <source>
        <strain evidence="3">Tzet28-1</strain>
        <tissue evidence="3">Whole body</tissue>
    </source>
</reference>
<name>A0A151WZ47_9HYME</name>
<dbReference type="GO" id="GO:0005814">
    <property type="term" value="C:centriole"/>
    <property type="evidence" value="ECO:0007669"/>
    <property type="project" value="TreeGrafter"/>
</dbReference>
<proteinExistence type="predicted"/>
<feature type="coiled-coil region" evidence="1">
    <location>
        <begin position="523"/>
        <end position="867"/>
    </location>
</feature>
<evidence type="ECO:0000256" key="2">
    <source>
        <dbReference type="SAM" id="MobiDB-lite"/>
    </source>
</evidence>
<dbReference type="GO" id="GO:0005813">
    <property type="term" value="C:centrosome"/>
    <property type="evidence" value="ECO:0007669"/>
    <property type="project" value="TreeGrafter"/>
</dbReference>
<dbReference type="AlphaFoldDB" id="A0A151WZ47"/>
<feature type="compositionally biased region" description="Polar residues" evidence="2">
    <location>
        <begin position="1041"/>
        <end position="1052"/>
    </location>
</feature>
<dbReference type="InterPro" id="IPR038923">
    <property type="entry name" value="Centrobin"/>
</dbReference>
<organism evidence="3 4">
    <name type="scientific">Mycetomoellerius zeteki</name>
    <dbReference type="NCBI Taxonomy" id="64791"/>
    <lineage>
        <taxon>Eukaryota</taxon>
        <taxon>Metazoa</taxon>
        <taxon>Ecdysozoa</taxon>
        <taxon>Arthropoda</taxon>
        <taxon>Hexapoda</taxon>
        <taxon>Insecta</taxon>
        <taxon>Pterygota</taxon>
        <taxon>Neoptera</taxon>
        <taxon>Endopterygota</taxon>
        <taxon>Hymenoptera</taxon>
        <taxon>Apocrita</taxon>
        <taxon>Aculeata</taxon>
        <taxon>Formicoidea</taxon>
        <taxon>Formicidae</taxon>
        <taxon>Myrmicinae</taxon>
        <taxon>Mycetomoellerius</taxon>
    </lineage>
</organism>
<keyword evidence="4" id="KW-1185">Reference proteome</keyword>
<dbReference type="GO" id="GO:1902410">
    <property type="term" value="P:mitotic cytokinetic process"/>
    <property type="evidence" value="ECO:0007669"/>
    <property type="project" value="TreeGrafter"/>
</dbReference>
<dbReference type="GO" id="GO:0007099">
    <property type="term" value="P:centriole replication"/>
    <property type="evidence" value="ECO:0007669"/>
    <property type="project" value="InterPro"/>
</dbReference>
<dbReference type="EMBL" id="KQ982649">
    <property type="protein sequence ID" value="KYQ53149.1"/>
    <property type="molecule type" value="Genomic_DNA"/>
</dbReference>